<protein>
    <recommendedName>
        <fullName evidence="2">Filamentous haemagglutinin FhaB/tRNA nuclease CdiA-like TPS domain-containing protein</fullName>
    </recommendedName>
</protein>
<dbReference type="InterPro" id="IPR012334">
    <property type="entry name" value="Pectin_lyas_fold"/>
</dbReference>
<evidence type="ECO:0000313" key="4">
    <source>
        <dbReference type="Proteomes" id="UP000612855"/>
    </source>
</evidence>
<keyword evidence="4" id="KW-1185">Reference proteome</keyword>
<evidence type="ECO:0000313" key="3">
    <source>
        <dbReference type="EMBL" id="GGE50340.1"/>
    </source>
</evidence>
<dbReference type="SMART" id="SM00912">
    <property type="entry name" value="Haemagg_act"/>
    <property type="match status" value="1"/>
</dbReference>
<feature type="domain" description="Filamentous haemagglutinin FhaB/tRNA nuclease CdiA-like TPS" evidence="2">
    <location>
        <begin position="37"/>
        <end position="138"/>
    </location>
</feature>
<accession>A0A917EIV8</accession>
<name>A0A917EIV8_9RHOB</name>
<dbReference type="EMBL" id="BMFJ01000004">
    <property type="protein sequence ID" value="GGE50340.1"/>
    <property type="molecule type" value="Genomic_DNA"/>
</dbReference>
<dbReference type="Proteomes" id="UP000612855">
    <property type="component" value="Unassembled WGS sequence"/>
</dbReference>
<evidence type="ECO:0000256" key="1">
    <source>
        <dbReference type="SAM" id="SignalP"/>
    </source>
</evidence>
<dbReference type="NCBIfam" id="TIGR01901">
    <property type="entry name" value="adhes_NPXG"/>
    <property type="match status" value="1"/>
</dbReference>
<reference evidence="4" key="1">
    <citation type="journal article" date="2019" name="Int. J. Syst. Evol. Microbiol.">
        <title>The Global Catalogue of Microorganisms (GCM) 10K type strain sequencing project: providing services to taxonomists for standard genome sequencing and annotation.</title>
        <authorList>
            <consortium name="The Broad Institute Genomics Platform"/>
            <consortium name="The Broad Institute Genome Sequencing Center for Infectious Disease"/>
            <person name="Wu L."/>
            <person name="Ma J."/>
        </authorList>
    </citation>
    <scope>NUCLEOTIDE SEQUENCE [LARGE SCALE GENOMIC DNA]</scope>
    <source>
        <strain evidence="4">CGMCC 1.12664</strain>
    </source>
</reference>
<evidence type="ECO:0000259" key="2">
    <source>
        <dbReference type="SMART" id="SM00912"/>
    </source>
</evidence>
<dbReference type="InterPro" id="IPR008638">
    <property type="entry name" value="FhaB/CdiA-like_TPS"/>
</dbReference>
<keyword evidence="1" id="KW-0732">Signal</keyword>
<proteinExistence type="predicted"/>
<feature type="signal peptide" evidence="1">
    <location>
        <begin position="1"/>
        <end position="21"/>
    </location>
</feature>
<gene>
    <name evidence="3" type="ORF">GCM10011360_41760</name>
</gene>
<dbReference type="Gene3D" id="2.160.20.10">
    <property type="entry name" value="Single-stranded right-handed beta-helix, Pectin lyase-like"/>
    <property type="match status" value="1"/>
</dbReference>
<dbReference type="AlphaFoldDB" id="A0A917EIV8"/>
<dbReference type="SUPFAM" id="SSF51126">
    <property type="entry name" value="Pectin lyase-like"/>
    <property type="match status" value="1"/>
</dbReference>
<sequence length="765" mass="75976">MGGAAFRPALLLILAALPVSAQVVPDGSTATTVTVAPDGRVTVGVAAPGRNGISRNSYDRFSVPSAGVDLDNRTAAARTILNEVTGTAPSRLEGPLTVLGQRAHVIVANPNGIVIDGGRFVNTGRVGLTTGQAGLADQQIAPGIFQSNVTARVTGGTITIEGGGLSGQMDAVDLIAERIRVNGAISAEGAEAALTLRAGHGVTEFDSSIVPGNTSLGWSRGTALAGGTEGVMVEILSPGVLNAYRIGIEVTGAGAGVRHAGSAVAGAHGFSVRADGMVEVDGGRVTSAGSVSVNGGGVRLRGAEVTATSGGVQITGTASALVSGGTIDALAIGTSMGAVLSFDAEGATRARLRGAPDLSLTGGTLRLLGADVTAEGSVQLEAEGLELVDGSLRAAGHLVGTVGAMTVRSVARQADVVAENGSLVLSGGSFTNAGGLIQGGQRIDGVAAPDGSGVEGAVTLSFTGDLRHGSTADHLGLIFGAAGDAVLRAGGDLEVRQARVLANGAVTLAAAGDVGVLTADAAPVAVQTVRRSRGLLFFLPKRRVTTLTYAADPVAADRTAIVTALTGVTVTAGGTIRNHGGEINANGGDIALTAAAVDNRTHAVGHVAMTMTCGRSCRSAGTSELAFLPARIAATGHVTVTADLLDNAGGEVLSLADLTVTAARVRLASVQDPLVVSRPGGLYNLWSGASSWIILRDRFGGLLADAGRLVIRSLTPVEMEGGYVSARDGTEMTAGEATGRAVGGIRPGGGDAPLGMLARVPAIGR</sequence>
<organism evidence="3 4">
    <name type="scientific">Primorskyibacter flagellatus</name>
    <dbReference type="NCBI Taxonomy" id="1387277"/>
    <lineage>
        <taxon>Bacteria</taxon>
        <taxon>Pseudomonadati</taxon>
        <taxon>Pseudomonadota</taxon>
        <taxon>Alphaproteobacteria</taxon>
        <taxon>Rhodobacterales</taxon>
        <taxon>Roseobacteraceae</taxon>
        <taxon>Primorskyibacter</taxon>
    </lineage>
</organism>
<dbReference type="InterPro" id="IPR011050">
    <property type="entry name" value="Pectin_lyase_fold/virulence"/>
</dbReference>
<feature type="chain" id="PRO_5037769487" description="Filamentous haemagglutinin FhaB/tRNA nuclease CdiA-like TPS domain-containing protein" evidence="1">
    <location>
        <begin position="22"/>
        <end position="765"/>
    </location>
</feature>
<comment type="caution">
    <text evidence="3">The sequence shown here is derived from an EMBL/GenBank/DDBJ whole genome shotgun (WGS) entry which is preliminary data.</text>
</comment>
<dbReference type="Pfam" id="PF05860">
    <property type="entry name" value="TPS"/>
    <property type="match status" value="1"/>
</dbReference>
<dbReference type="RefSeq" id="WP_188479666.1">
    <property type="nucleotide sequence ID" value="NZ_BMFJ01000004.1"/>
</dbReference>